<comment type="subcellular location">
    <subcellularLocation>
        <location evidence="2">Membrane</location>
    </subcellularLocation>
</comment>
<proteinExistence type="predicted"/>
<dbReference type="RefSeq" id="WP_127663022.1">
    <property type="nucleotide sequence ID" value="NZ_RPJR01000115.1"/>
</dbReference>
<dbReference type="EMBL" id="WISP01000041">
    <property type="protein sequence ID" value="MQW03099.1"/>
    <property type="molecule type" value="Genomic_DNA"/>
</dbReference>
<dbReference type="GO" id="GO:0016020">
    <property type="term" value="C:membrane"/>
    <property type="evidence" value="ECO:0007669"/>
    <property type="project" value="UniProtKB-SubCell"/>
</dbReference>
<dbReference type="InterPro" id="IPR003661">
    <property type="entry name" value="HisK_dim/P_dom"/>
</dbReference>
<evidence type="ECO:0000256" key="1">
    <source>
        <dbReference type="ARBA" id="ARBA00000085"/>
    </source>
</evidence>
<dbReference type="EC" id="2.7.13.3" evidence="3"/>
<evidence type="ECO:0000313" key="13">
    <source>
        <dbReference type="EMBL" id="MQW03099.1"/>
    </source>
</evidence>
<dbReference type="InterPro" id="IPR050428">
    <property type="entry name" value="TCS_sensor_his_kinase"/>
</dbReference>
<dbReference type="SMART" id="SM00387">
    <property type="entry name" value="HATPase_c"/>
    <property type="match status" value="1"/>
</dbReference>
<feature type="transmembrane region" description="Helical" evidence="10">
    <location>
        <begin position="179"/>
        <end position="203"/>
    </location>
</feature>
<evidence type="ECO:0000259" key="11">
    <source>
        <dbReference type="PROSITE" id="PS50109"/>
    </source>
</evidence>
<evidence type="ECO:0000256" key="8">
    <source>
        <dbReference type="ARBA" id="ARBA00022989"/>
    </source>
</evidence>
<reference evidence="13" key="1">
    <citation type="journal article" date="2013" name="Genome Biol.">
        <title>Comparative genomics of the core and accessory genomes of 48 Sinorhizobium strains comprising five genospecies.</title>
        <authorList>
            <person name="Sugawara M."/>
            <person name="Epstein B."/>
            <person name="Badgley B.D."/>
            <person name="Unno T."/>
            <person name="Xu L."/>
            <person name="Reese J."/>
            <person name="Gyaneshwar P."/>
            <person name="Denny R."/>
            <person name="Mudge J."/>
            <person name="Bharti A.K."/>
            <person name="Farmer A.D."/>
            <person name="May G.D."/>
            <person name="Woodward J.E."/>
            <person name="Medigue C."/>
            <person name="Vallenet D."/>
            <person name="Lajus A."/>
            <person name="Rouy Z."/>
            <person name="Martinez-Vaz B."/>
            <person name="Tiffin P."/>
            <person name="Young N.D."/>
            <person name="Sadowsky M.J."/>
        </authorList>
    </citation>
    <scope>NUCLEOTIDE SEQUENCE</scope>
    <source>
        <strain evidence="13">M30</strain>
    </source>
</reference>
<evidence type="ECO:0000256" key="10">
    <source>
        <dbReference type="SAM" id="Phobius"/>
    </source>
</evidence>
<evidence type="ECO:0000313" key="14">
    <source>
        <dbReference type="EMBL" id="MQW05237.1"/>
    </source>
</evidence>
<dbReference type="SMART" id="SM00388">
    <property type="entry name" value="HisKA"/>
    <property type="match status" value="1"/>
</dbReference>
<keyword evidence="4" id="KW-0597">Phosphoprotein</keyword>
<keyword evidence="9" id="KW-0902">Two-component regulatory system</keyword>
<accession>A0A6A7ZLT7</accession>
<comment type="caution">
    <text evidence="13">The sequence shown here is derived from an EMBL/GenBank/DDBJ whole genome shotgun (WGS) entry which is preliminary data.</text>
</comment>
<dbReference type="InterPro" id="IPR036890">
    <property type="entry name" value="HATPase_C_sf"/>
</dbReference>
<dbReference type="CDD" id="cd00075">
    <property type="entry name" value="HATPase"/>
    <property type="match status" value="1"/>
</dbReference>
<gene>
    <name evidence="13" type="ORF">GHK45_04540</name>
    <name evidence="14" type="ORF">GHK45_16080</name>
</gene>
<dbReference type="Gene3D" id="3.30.565.10">
    <property type="entry name" value="Histidine kinase-like ATPase, C-terminal domain"/>
    <property type="match status" value="1"/>
</dbReference>
<dbReference type="Pfam" id="PF00512">
    <property type="entry name" value="HisKA"/>
    <property type="match status" value="1"/>
</dbReference>
<comment type="catalytic activity">
    <reaction evidence="1">
        <text>ATP + protein L-histidine = ADP + protein N-phospho-L-histidine.</text>
        <dbReference type="EC" id="2.7.13.3"/>
    </reaction>
</comment>
<evidence type="ECO:0000256" key="7">
    <source>
        <dbReference type="ARBA" id="ARBA00022777"/>
    </source>
</evidence>
<dbReference type="InterPro" id="IPR003594">
    <property type="entry name" value="HATPase_dom"/>
</dbReference>
<dbReference type="Pfam" id="PF02518">
    <property type="entry name" value="HATPase_c"/>
    <property type="match status" value="1"/>
</dbReference>
<keyword evidence="10" id="KW-0472">Membrane</keyword>
<name>A0A6A7ZLT7_RHIML</name>
<dbReference type="InterPro" id="IPR003660">
    <property type="entry name" value="HAMP_dom"/>
</dbReference>
<dbReference type="Gene3D" id="1.10.287.130">
    <property type="match status" value="1"/>
</dbReference>
<feature type="domain" description="HAMP" evidence="12">
    <location>
        <begin position="199"/>
        <end position="251"/>
    </location>
</feature>
<evidence type="ECO:0000259" key="12">
    <source>
        <dbReference type="PROSITE" id="PS50885"/>
    </source>
</evidence>
<dbReference type="InterPro" id="IPR036097">
    <property type="entry name" value="HisK_dim/P_sf"/>
</dbReference>
<keyword evidence="6 10" id="KW-0812">Transmembrane</keyword>
<evidence type="ECO:0000256" key="6">
    <source>
        <dbReference type="ARBA" id="ARBA00022692"/>
    </source>
</evidence>
<dbReference type="EMBL" id="WISP01000120">
    <property type="protein sequence ID" value="MQW05237.1"/>
    <property type="molecule type" value="Genomic_DNA"/>
</dbReference>
<dbReference type="SUPFAM" id="SSF47384">
    <property type="entry name" value="Homodimeric domain of signal transducing histidine kinase"/>
    <property type="match status" value="1"/>
</dbReference>
<dbReference type="PANTHER" id="PTHR45436">
    <property type="entry name" value="SENSOR HISTIDINE KINASE YKOH"/>
    <property type="match status" value="1"/>
</dbReference>
<sequence length="474" mass="52407">MVNSLSITRRLLLGLSAATLLFWISVQTITFVAVRKAVSESDHIQELVTSDAAEMMIGFLNGAYDPSKYVHKPRPIADRDYRVVVRDAAGEVLTRAAKVFIRAGLVLIRAEEVPIRAGEVLIGPHGVRPLTPIPDLHEGFKQTPTHRIYQTKMRDGNYIELSEPLYYRQQLTTEYAVRYSLPLLMLLPVSVAIWWIVIGRALAPVEVLRQEIASRDSRNLSPLVLKDYPAELAPIVASVNRLVERLRTALVREREFTAIRAHELKTPISGARAQMQRLSAELPEGSGKERARGIVQSLSSLSDRVEKLLQLAQAESGIGAADYSNDLIKAVRLETEDYGKKPQYADRLILDVDGCRSLRRNVDMDAFGISIRNLVENALKHSPPHTPVVVSVRPDGEIAIANEGPVIPPQNLEHLRKPFRRGATPAAGSGLGLHIVSIVIERIGGSLELASPRRGREDGFEAIVRIPQCSSTPT</sequence>
<dbReference type="PROSITE" id="PS50109">
    <property type="entry name" value="HIS_KIN"/>
    <property type="match status" value="1"/>
</dbReference>
<organism evidence="13">
    <name type="scientific">Rhizobium meliloti</name>
    <name type="common">Ensifer meliloti</name>
    <name type="synonym">Sinorhizobium meliloti</name>
    <dbReference type="NCBI Taxonomy" id="382"/>
    <lineage>
        <taxon>Bacteria</taxon>
        <taxon>Pseudomonadati</taxon>
        <taxon>Pseudomonadota</taxon>
        <taxon>Alphaproteobacteria</taxon>
        <taxon>Hyphomicrobiales</taxon>
        <taxon>Rhizobiaceae</taxon>
        <taxon>Sinorhizobium/Ensifer group</taxon>
        <taxon>Sinorhizobium</taxon>
    </lineage>
</organism>
<evidence type="ECO:0000256" key="2">
    <source>
        <dbReference type="ARBA" id="ARBA00004370"/>
    </source>
</evidence>
<protein>
    <recommendedName>
        <fullName evidence="3">histidine kinase</fullName>
        <ecNumber evidence="3">2.7.13.3</ecNumber>
    </recommendedName>
</protein>
<keyword evidence="5" id="KW-0808">Transferase</keyword>
<dbReference type="InterPro" id="IPR005467">
    <property type="entry name" value="His_kinase_dom"/>
</dbReference>
<dbReference type="AlphaFoldDB" id="A0A6A7ZLT7"/>
<dbReference type="GO" id="GO:0000155">
    <property type="term" value="F:phosphorelay sensor kinase activity"/>
    <property type="evidence" value="ECO:0007669"/>
    <property type="project" value="InterPro"/>
</dbReference>
<dbReference type="PANTHER" id="PTHR45436:SF5">
    <property type="entry name" value="SENSOR HISTIDINE KINASE TRCS"/>
    <property type="match status" value="1"/>
</dbReference>
<evidence type="ECO:0000256" key="9">
    <source>
        <dbReference type="ARBA" id="ARBA00023012"/>
    </source>
</evidence>
<dbReference type="CDD" id="cd00082">
    <property type="entry name" value="HisKA"/>
    <property type="match status" value="1"/>
</dbReference>
<evidence type="ECO:0000256" key="5">
    <source>
        <dbReference type="ARBA" id="ARBA00022679"/>
    </source>
</evidence>
<dbReference type="PROSITE" id="PS50885">
    <property type="entry name" value="HAMP"/>
    <property type="match status" value="1"/>
</dbReference>
<feature type="domain" description="Histidine kinase" evidence="11">
    <location>
        <begin position="259"/>
        <end position="470"/>
    </location>
</feature>
<evidence type="ECO:0000256" key="4">
    <source>
        <dbReference type="ARBA" id="ARBA00022553"/>
    </source>
</evidence>
<keyword evidence="7" id="KW-0418">Kinase</keyword>
<dbReference type="SUPFAM" id="SSF55874">
    <property type="entry name" value="ATPase domain of HSP90 chaperone/DNA topoisomerase II/histidine kinase"/>
    <property type="match status" value="1"/>
</dbReference>
<keyword evidence="8 10" id="KW-1133">Transmembrane helix</keyword>
<evidence type="ECO:0000256" key="3">
    <source>
        <dbReference type="ARBA" id="ARBA00012438"/>
    </source>
</evidence>